<reference evidence="4" key="1">
    <citation type="submission" date="2020-05" db="EMBL/GenBank/DDBJ databases">
        <authorList>
            <person name="Zhu T."/>
            <person name="Keshari N."/>
            <person name="Lu X."/>
        </authorList>
    </citation>
    <scope>NUCLEOTIDE SEQUENCE</scope>
    <source>
        <strain evidence="4">NK1-12</strain>
    </source>
</reference>
<dbReference type="PANTHER" id="PTHR48100:SF10">
    <property type="entry name" value="2-CARBOXY-D-ARABINITOL-1-PHOSPHATASE-RELATED"/>
    <property type="match status" value="1"/>
</dbReference>
<dbReference type="CDD" id="cd07067">
    <property type="entry name" value="HP_PGM_like"/>
    <property type="match status" value="1"/>
</dbReference>
<organism evidence="4">
    <name type="scientific">Leptolyngbya sp. NK1-12</name>
    <dbReference type="NCBI Taxonomy" id="2547451"/>
    <lineage>
        <taxon>Bacteria</taxon>
        <taxon>Bacillati</taxon>
        <taxon>Cyanobacteriota</taxon>
        <taxon>Cyanophyceae</taxon>
        <taxon>Leptolyngbyales</taxon>
        <taxon>Leptolyngbyaceae</taxon>
        <taxon>Leptolyngbya group</taxon>
        <taxon>Leptolyngbya</taxon>
    </lineage>
</organism>
<gene>
    <name evidence="4" type="ORF">HJG54_32800</name>
</gene>
<dbReference type="AlphaFoldDB" id="A0AA97ALL7"/>
<dbReference type="InterPro" id="IPR013078">
    <property type="entry name" value="His_Pase_superF_clade-1"/>
</dbReference>
<dbReference type="InterPro" id="IPR029033">
    <property type="entry name" value="His_PPase_superfam"/>
</dbReference>
<protein>
    <submittedName>
        <fullName evidence="4">Histidine phosphatase family protein</fullName>
    </submittedName>
</protein>
<dbReference type="SUPFAM" id="SSF53254">
    <property type="entry name" value="Phosphoglycerate mutase-like"/>
    <property type="match status" value="1"/>
</dbReference>
<feature type="active site" description="Proton donor/acceptor" evidence="1">
    <location>
        <position position="91"/>
    </location>
</feature>
<proteinExistence type="predicted"/>
<dbReference type="Gene3D" id="3.40.50.1240">
    <property type="entry name" value="Phosphoglycerate mutase-like"/>
    <property type="match status" value="1"/>
</dbReference>
<dbReference type="GO" id="GO:0016791">
    <property type="term" value="F:phosphatase activity"/>
    <property type="evidence" value="ECO:0007669"/>
    <property type="project" value="TreeGrafter"/>
</dbReference>
<accession>A0AA97ALL7</accession>
<feature type="site" description="Transition state stabilizer" evidence="3">
    <location>
        <position position="188"/>
    </location>
</feature>
<dbReference type="SMART" id="SM00855">
    <property type="entry name" value="PGAM"/>
    <property type="match status" value="1"/>
</dbReference>
<dbReference type="PANTHER" id="PTHR48100">
    <property type="entry name" value="BROAD-SPECIFICITY PHOSPHATASE YOR283W-RELATED"/>
    <property type="match status" value="1"/>
</dbReference>
<dbReference type="InterPro" id="IPR050275">
    <property type="entry name" value="PGM_Phosphatase"/>
</dbReference>
<evidence type="ECO:0000313" key="4">
    <source>
        <dbReference type="EMBL" id="WNZ27631.1"/>
    </source>
</evidence>
<feature type="binding site" evidence="2">
    <location>
        <begin position="14"/>
        <end position="21"/>
    </location>
    <ligand>
        <name>substrate</name>
    </ligand>
</feature>
<dbReference type="RefSeq" id="WP_316436033.1">
    <property type="nucleotide sequence ID" value="NZ_CP053587.1"/>
</dbReference>
<name>A0AA97ALL7_9CYAN</name>
<sequence>MNPTNRATRVILMRHGRSTFNQQQRYQGSSDASELTEQGCETACQIGQWLQDLEIDAIYVSPLRRAKQTLEQIQPYLDHRIPVYVRPQLREIELPDWEGLPYEQVKTEFTELYQTWKQQPHKFKMGHRHASEYELEKHYGNTAVLTAPAPTATQTEYFPVLDLYLRAEQFWQDVLPHRPGQTILVISHGGTNHALISTALGLSPAHHHSLQQSNCGISILNVAADLQTAQLEVLNLTTPLGETLPKLKEGKQGLRLLLVPSDTNATDAAKLAEFLKSVPIEFSLASDLDHPTVDRLLVHHPRAVNLQVCREQFLQDWLGTLRWKPITISDLTTGLVVAPPASLQLLLAEATGLPLNQHRRFQLHPGCLSVLHYPSANQRPVVQAINLSTAGTAGLAAATQTSVTLGGRVNG</sequence>
<dbReference type="Pfam" id="PF00300">
    <property type="entry name" value="His_Phos_1"/>
    <property type="match status" value="2"/>
</dbReference>
<dbReference type="EMBL" id="CP053587">
    <property type="protein sequence ID" value="WNZ27631.1"/>
    <property type="molecule type" value="Genomic_DNA"/>
</dbReference>
<evidence type="ECO:0000256" key="3">
    <source>
        <dbReference type="PIRSR" id="PIRSR613078-3"/>
    </source>
</evidence>
<evidence type="ECO:0000256" key="2">
    <source>
        <dbReference type="PIRSR" id="PIRSR613078-2"/>
    </source>
</evidence>
<feature type="binding site" evidence="2">
    <location>
        <position position="65"/>
    </location>
    <ligand>
        <name>substrate</name>
    </ligand>
</feature>
<feature type="active site" description="Tele-phosphohistidine intermediate" evidence="1">
    <location>
        <position position="15"/>
    </location>
</feature>
<evidence type="ECO:0000256" key="1">
    <source>
        <dbReference type="PIRSR" id="PIRSR613078-1"/>
    </source>
</evidence>